<dbReference type="PaxDb" id="243159-AFE_2518"/>
<dbReference type="KEGG" id="afr:AFE_2518"/>
<sequence length="35" mass="4048">MLHIIRRLPLITVGRLSLGSRETLLLKQFSIFLLV</sequence>
<organism evidence="1 2">
    <name type="scientific">Acidithiobacillus ferrooxidans (strain ATCC 23270 / DSM 14882 / CIP 104768 / NCIMB 8455)</name>
    <name type="common">Ferrobacillus ferrooxidans (strain ATCC 23270)</name>
    <dbReference type="NCBI Taxonomy" id="243159"/>
    <lineage>
        <taxon>Bacteria</taxon>
        <taxon>Pseudomonadati</taxon>
        <taxon>Pseudomonadota</taxon>
        <taxon>Acidithiobacillia</taxon>
        <taxon>Acidithiobacillales</taxon>
        <taxon>Acidithiobacillaceae</taxon>
        <taxon>Acidithiobacillus</taxon>
    </lineage>
</organism>
<protein>
    <submittedName>
        <fullName evidence="1">Uncharacterized protein</fullName>
    </submittedName>
</protein>
<proteinExistence type="predicted"/>
<name>B7J753_ACIF2</name>
<reference evidence="1 2" key="1">
    <citation type="journal article" date="2008" name="BMC Genomics">
        <title>Acidithiobacillus ferrooxidans metabolism: from genome sequence to industrial applications.</title>
        <authorList>
            <person name="Valdes J."/>
            <person name="Pedroso I."/>
            <person name="Quatrini R."/>
            <person name="Dodson R.J."/>
            <person name="Tettelin H."/>
            <person name="Blake R.II."/>
            <person name="Eisen J.A."/>
            <person name="Holmes D.S."/>
        </authorList>
    </citation>
    <scope>NUCLEOTIDE SEQUENCE [LARGE SCALE GENOMIC DNA]</scope>
    <source>
        <strain evidence="2">ATCC 23270 / DSM 14882 / CIP 104768 / NCIMB 8455</strain>
    </source>
</reference>
<dbReference type="Proteomes" id="UP000001362">
    <property type="component" value="Chromosome"/>
</dbReference>
<dbReference type="AlphaFoldDB" id="B7J753"/>
<accession>B7J753</accession>
<dbReference type="HOGENOM" id="CLU_3362684_0_0_6"/>
<keyword evidence="2" id="KW-1185">Reference proteome</keyword>
<dbReference type="EMBL" id="CP001219">
    <property type="protein sequence ID" value="ACK80416.1"/>
    <property type="molecule type" value="Genomic_DNA"/>
</dbReference>
<gene>
    <name evidence="1" type="ordered locus">AFE_2518</name>
</gene>
<evidence type="ECO:0000313" key="2">
    <source>
        <dbReference type="Proteomes" id="UP000001362"/>
    </source>
</evidence>
<evidence type="ECO:0000313" key="1">
    <source>
        <dbReference type="EMBL" id="ACK80416.1"/>
    </source>
</evidence>